<feature type="domain" description="Methyltransferase type 11" evidence="1">
    <location>
        <begin position="144"/>
        <end position="189"/>
    </location>
</feature>
<dbReference type="GO" id="GO:0032259">
    <property type="term" value="P:methylation"/>
    <property type="evidence" value="ECO:0007669"/>
    <property type="project" value="UniProtKB-KW"/>
</dbReference>
<dbReference type="AlphaFoldDB" id="A0A552FDT1"/>
<accession>A0A552FDT1</accession>
<dbReference type="Gene3D" id="3.40.50.150">
    <property type="entry name" value="Vaccinia Virus protein VP39"/>
    <property type="match status" value="1"/>
</dbReference>
<dbReference type="GO" id="GO:0008757">
    <property type="term" value="F:S-adenosylmethionine-dependent methyltransferase activity"/>
    <property type="evidence" value="ECO:0007669"/>
    <property type="project" value="InterPro"/>
</dbReference>
<dbReference type="InterPro" id="IPR029063">
    <property type="entry name" value="SAM-dependent_MTases_sf"/>
</dbReference>
<dbReference type="Pfam" id="PF08241">
    <property type="entry name" value="Methyltransf_11"/>
    <property type="match status" value="1"/>
</dbReference>
<gene>
    <name evidence="2" type="ORF">EWV57_21695</name>
</gene>
<comment type="caution">
    <text evidence="2">The sequence shown here is derived from an EMBL/GenBank/DDBJ whole genome shotgun (WGS) entry which is preliminary data.</text>
</comment>
<keyword evidence="2" id="KW-0489">Methyltransferase</keyword>
<evidence type="ECO:0000313" key="3">
    <source>
        <dbReference type="Proteomes" id="UP000316958"/>
    </source>
</evidence>
<dbReference type="EMBL" id="SFBE01000358">
    <property type="protein sequence ID" value="TRU44890.1"/>
    <property type="molecule type" value="Genomic_DNA"/>
</dbReference>
<dbReference type="CDD" id="cd02440">
    <property type="entry name" value="AdoMet_MTases"/>
    <property type="match status" value="1"/>
</dbReference>
<dbReference type="SUPFAM" id="SSF53335">
    <property type="entry name" value="S-adenosyl-L-methionine-dependent methyltransferases"/>
    <property type="match status" value="1"/>
</dbReference>
<evidence type="ECO:0000259" key="1">
    <source>
        <dbReference type="Pfam" id="PF08241"/>
    </source>
</evidence>
<evidence type="ECO:0000313" key="2">
    <source>
        <dbReference type="EMBL" id="TRU44890.1"/>
    </source>
</evidence>
<dbReference type="Proteomes" id="UP000316958">
    <property type="component" value="Unassembled WGS sequence"/>
</dbReference>
<keyword evidence="2" id="KW-0808">Transferase</keyword>
<organism evidence="2 3">
    <name type="scientific">Microcystis aeruginosa Ma_QC_Ch_20071001_S25D</name>
    <dbReference type="NCBI Taxonomy" id="2486250"/>
    <lineage>
        <taxon>Bacteria</taxon>
        <taxon>Bacillati</taxon>
        <taxon>Cyanobacteriota</taxon>
        <taxon>Cyanophyceae</taxon>
        <taxon>Oscillatoriophycideae</taxon>
        <taxon>Chroococcales</taxon>
        <taxon>Microcystaceae</taxon>
        <taxon>Microcystis</taxon>
    </lineage>
</organism>
<reference evidence="2 3" key="1">
    <citation type="submission" date="2019-01" db="EMBL/GenBank/DDBJ databases">
        <title>Coherence of Microcystis species and biogeography revealed through population genomics.</title>
        <authorList>
            <person name="Perez-Carrascal O.M."/>
            <person name="Terrat Y."/>
            <person name="Giani A."/>
            <person name="Fortin N."/>
            <person name="Tromas N."/>
            <person name="Shapiro B.J."/>
        </authorList>
    </citation>
    <scope>NUCLEOTIDE SEQUENCE [LARGE SCALE GENOMIC DNA]</scope>
    <source>
        <strain evidence="2">Ma_QC_Ch_20071001_S25D</strain>
    </source>
</reference>
<proteinExistence type="predicted"/>
<protein>
    <submittedName>
        <fullName evidence="2">Methyltransferase domain-containing protein</fullName>
    </submittedName>
</protein>
<dbReference type="InterPro" id="IPR013216">
    <property type="entry name" value="Methyltransf_11"/>
</dbReference>
<name>A0A552FDT1_MICAE</name>
<sequence length="317" mass="36233">MNQFIETLSQCPKCQSSQLIFDDHQIICKNCSSEFAIINNKPVFIREDNEIFSPSFYTNAVTNYSSKEKKNIFSKIVPSPSIAFNHAERIQNFAQTLKKFTPAYVLVVGGGNQKRDLDRLMSEYSNIKLIYSDVDVNADVDLFCDAHDLPFQDQVFHGIITTAVLEHVLYPEKVVSEMHRVLKDGGVIYSEIPFMQQVHEGAYDFTRYTLSGHRRLFNYFSEISSGLVAGPGTVLVWSIEHFALCFTGNNTSRLLTKAMVRLMFSWLKYFDYLFKNNPQALDGASCTYFLGEKSPEKVVSDQMIIERYKGANNLRHT</sequence>